<feature type="domain" description="GH16" evidence="3">
    <location>
        <begin position="45"/>
        <end position="300"/>
    </location>
</feature>
<sequence length="300" mass="33556">MKNINNKFSSLALLSFGLLTFFSSCSEDSTQTVVTKFDLVMEDNFDVNGAPNPANWTFDVGRGPLGNGWGNNELQFYTDRPENAVVQNGYLIITARQEAFGGASYTSARLKTRNKIEQKYGRFEARIKLPQGKGFFPAFWMLGSNYCESPAFDGSGNVICDSSNPSYEAGSVLWPQCGEIDIMEYLGNKPTEIFGTIHGPGYSAGQSLSKKYALPNGRFDTDFHVFGVEWTENYINWYVDNVLYSQITRSDVEEVGGQWVFDNSFFMLLNLAVGGNLPGSPDNNTTFPQRMIVDYVRIYQ</sequence>
<dbReference type="Gene3D" id="2.60.120.200">
    <property type="match status" value="1"/>
</dbReference>
<dbReference type="RefSeq" id="WP_342695829.1">
    <property type="nucleotide sequence ID" value="NZ_JBCGDO010000009.1"/>
</dbReference>
<comment type="similarity">
    <text evidence="1">Belongs to the glycosyl hydrolase 16 family.</text>
</comment>
<accession>A0ABU9N5C1</accession>
<dbReference type="InterPro" id="IPR013320">
    <property type="entry name" value="ConA-like_dom_sf"/>
</dbReference>
<dbReference type="EMBL" id="JBCGDO010000009">
    <property type="protein sequence ID" value="MEM0542621.1"/>
    <property type="molecule type" value="Genomic_DNA"/>
</dbReference>
<evidence type="ECO:0000259" key="3">
    <source>
        <dbReference type="PROSITE" id="PS51762"/>
    </source>
</evidence>
<name>A0ABU9N5C1_9FLAO</name>
<dbReference type="PROSITE" id="PS51257">
    <property type="entry name" value="PROKAR_LIPOPROTEIN"/>
    <property type="match status" value="1"/>
</dbReference>
<protein>
    <submittedName>
        <fullName evidence="4">Glycoside hydrolase family 16 protein</fullName>
    </submittedName>
</protein>
<dbReference type="GO" id="GO:0016787">
    <property type="term" value="F:hydrolase activity"/>
    <property type="evidence" value="ECO:0007669"/>
    <property type="project" value="UniProtKB-KW"/>
</dbReference>
<evidence type="ECO:0000256" key="2">
    <source>
        <dbReference type="SAM" id="SignalP"/>
    </source>
</evidence>
<dbReference type="CDD" id="cd08023">
    <property type="entry name" value="GH16_laminarinase_like"/>
    <property type="match status" value="1"/>
</dbReference>
<organism evidence="4 5">
    <name type="scientific">Flavobacterium aureirubrum</name>
    <dbReference type="NCBI Taxonomy" id="3133147"/>
    <lineage>
        <taxon>Bacteria</taxon>
        <taxon>Pseudomonadati</taxon>
        <taxon>Bacteroidota</taxon>
        <taxon>Flavobacteriia</taxon>
        <taxon>Flavobacteriales</taxon>
        <taxon>Flavobacteriaceae</taxon>
        <taxon>Flavobacterium</taxon>
    </lineage>
</organism>
<dbReference type="PANTHER" id="PTHR10963:SF55">
    <property type="entry name" value="GLYCOSIDE HYDROLASE FAMILY 16 PROTEIN"/>
    <property type="match status" value="1"/>
</dbReference>
<feature type="signal peptide" evidence="2">
    <location>
        <begin position="1"/>
        <end position="26"/>
    </location>
</feature>
<dbReference type="InterPro" id="IPR000757">
    <property type="entry name" value="Beta-glucanase-like"/>
</dbReference>
<feature type="chain" id="PRO_5045845795" evidence="2">
    <location>
        <begin position="27"/>
        <end position="300"/>
    </location>
</feature>
<dbReference type="Proteomes" id="UP001460072">
    <property type="component" value="Unassembled WGS sequence"/>
</dbReference>
<comment type="caution">
    <text evidence="4">The sequence shown here is derived from an EMBL/GenBank/DDBJ whole genome shotgun (WGS) entry which is preliminary data.</text>
</comment>
<reference evidence="4 5" key="1">
    <citation type="submission" date="2024-03" db="EMBL/GenBank/DDBJ databases">
        <title>Two novel species of the genus Flavobacterium exhibiting potentially degradation of complex polysaccharides.</title>
        <authorList>
            <person name="Lian X."/>
        </authorList>
    </citation>
    <scope>NUCLEOTIDE SEQUENCE [LARGE SCALE GENOMIC DNA]</scope>
    <source>
        <strain evidence="5">j3</strain>
    </source>
</reference>
<gene>
    <name evidence="4" type="ORF">WFZ85_08320</name>
</gene>
<keyword evidence="4" id="KW-0378">Hydrolase</keyword>
<proteinExistence type="inferred from homology"/>
<dbReference type="PANTHER" id="PTHR10963">
    <property type="entry name" value="GLYCOSYL HYDROLASE-RELATED"/>
    <property type="match status" value="1"/>
</dbReference>
<dbReference type="InterPro" id="IPR050546">
    <property type="entry name" value="Glycosyl_Hydrlase_16"/>
</dbReference>
<evidence type="ECO:0000313" key="4">
    <source>
        <dbReference type="EMBL" id="MEM0542621.1"/>
    </source>
</evidence>
<dbReference type="PROSITE" id="PS51762">
    <property type="entry name" value="GH16_2"/>
    <property type="match status" value="1"/>
</dbReference>
<evidence type="ECO:0000313" key="5">
    <source>
        <dbReference type="Proteomes" id="UP001460072"/>
    </source>
</evidence>
<evidence type="ECO:0000256" key="1">
    <source>
        <dbReference type="ARBA" id="ARBA00006865"/>
    </source>
</evidence>
<dbReference type="SUPFAM" id="SSF49899">
    <property type="entry name" value="Concanavalin A-like lectins/glucanases"/>
    <property type="match status" value="1"/>
</dbReference>
<keyword evidence="2" id="KW-0732">Signal</keyword>
<keyword evidence="5" id="KW-1185">Reference proteome</keyword>
<dbReference type="Pfam" id="PF00722">
    <property type="entry name" value="Glyco_hydro_16"/>
    <property type="match status" value="2"/>
</dbReference>